<feature type="compositionally biased region" description="Low complexity" evidence="1">
    <location>
        <begin position="158"/>
        <end position="185"/>
    </location>
</feature>
<feature type="compositionally biased region" description="Polar residues" evidence="1">
    <location>
        <begin position="62"/>
        <end position="72"/>
    </location>
</feature>
<dbReference type="AlphaFoldDB" id="A0A328BSH8"/>
<evidence type="ECO:0000256" key="2">
    <source>
        <dbReference type="SAM" id="Phobius"/>
    </source>
</evidence>
<keyword evidence="4" id="KW-1185">Reference proteome</keyword>
<reference evidence="4" key="1">
    <citation type="submission" date="2018-05" db="EMBL/GenBank/DDBJ databases">
        <authorList>
            <person name="Nie L."/>
        </authorList>
    </citation>
    <scope>NUCLEOTIDE SEQUENCE [LARGE SCALE GENOMIC DNA]</scope>
    <source>
        <strain evidence="4">NL</strain>
    </source>
</reference>
<feature type="compositionally biased region" description="Gly residues" evidence="1">
    <location>
        <begin position="206"/>
        <end position="217"/>
    </location>
</feature>
<dbReference type="Proteomes" id="UP000248553">
    <property type="component" value="Unassembled WGS sequence"/>
</dbReference>
<proteinExistence type="predicted"/>
<accession>A0A328BSH8</accession>
<dbReference type="EMBL" id="QHKM01000001">
    <property type="protein sequence ID" value="RAK70057.1"/>
    <property type="molecule type" value="Genomic_DNA"/>
</dbReference>
<name>A0A328BSH8_9BACT</name>
<evidence type="ECO:0000256" key="1">
    <source>
        <dbReference type="SAM" id="MobiDB-lite"/>
    </source>
</evidence>
<gene>
    <name evidence="3" type="ORF">DLM85_04180</name>
</gene>
<protein>
    <recommendedName>
        <fullName evidence="5">Energy transducer TonB</fullName>
    </recommendedName>
</protein>
<feature type="compositionally biased region" description="Basic and acidic residues" evidence="1">
    <location>
        <begin position="125"/>
        <end position="147"/>
    </location>
</feature>
<comment type="caution">
    <text evidence="3">The sequence shown here is derived from an EMBL/GenBank/DDBJ whole genome shotgun (WGS) entry which is preliminary data.</text>
</comment>
<keyword evidence="2" id="KW-0472">Membrane</keyword>
<evidence type="ECO:0008006" key="5">
    <source>
        <dbReference type="Google" id="ProtNLM"/>
    </source>
</evidence>
<keyword evidence="2" id="KW-1133">Transmembrane helix</keyword>
<keyword evidence="2" id="KW-0812">Transmembrane</keyword>
<sequence>MAEFRHEHRREALIGTIAFHALLALLFLFIVFKNPPDSIAEMGDGGGVELNYGMDQVGDGDVQTSAQANASPNREDSKPPAQQPDPEPQQASTPTPPTPAEDVQEKVVTSEAEENDVKIPPVEKPTPRPREEPVREPVKEPEPERPKVNQRAIFTPRGATANTGGNGVNGSSDAPAGNNNGDNPGTVGDKGDPRGTYTGKAYSGDPGSGGGSGGGDGDGFVGGGWAFAATPKPEAVDNQNGYLRFKIKISADGEIESVDKVAGNMSAEQVRICRSLIQERFGVRKLKAEAGPATGFFTFRFKVE</sequence>
<organism evidence="3 4">
    <name type="scientific">Hymenobacter edaphi</name>
    <dbReference type="NCBI Taxonomy" id="2211146"/>
    <lineage>
        <taxon>Bacteria</taxon>
        <taxon>Pseudomonadati</taxon>
        <taxon>Bacteroidota</taxon>
        <taxon>Cytophagia</taxon>
        <taxon>Cytophagales</taxon>
        <taxon>Hymenobacteraceae</taxon>
        <taxon>Hymenobacter</taxon>
    </lineage>
</organism>
<feature type="region of interest" description="Disordered" evidence="1">
    <location>
        <begin position="51"/>
        <end position="217"/>
    </location>
</feature>
<evidence type="ECO:0000313" key="3">
    <source>
        <dbReference type="EMBL" id="RAK70057.1"/>
    </source>
</evidence>
<evidence type="ECO:0000313" key="4">
    <source>
        <dbReference type="Proteomes" id="UP000248553"/>
    </source>
</evidence>
<feature type="transmembrane region" description="Helical" evidence="2">
    <location>
        <begin position="12"/>
        <end position="32"/>
    </location>
</feature>
<dbReference type="RefSeq" id="WP_111476791.1">
    <property type="nucleotide sequence ID" value="NZ_QHKM01000001.1"/>
</dbReference>
<dbReference type="OrthoDB" id="979886at2"/>